<dbReference type="PIRSF" id="PIRSF018169">
    <property type="entry name" value="PAF_acetylhydrolase"/>
    <property type="match status" value="1"/>
</dbReference>
<dbReference type="InterPro" id="IPR029058">
    <property type="entry name" value="AB_hydrolase_fold"/>
</dbReference>
<dbReference type="EC" id="3.1.1.47" evidence="1 5"/>
<evidence type="ECO:0000256" key="2">
    <source>
        <dbReference type="ARBA" id="ARBA00022801"/>
    </source>
</evidence>
<sequence length="389" mass="44747">MWKNAPRHLPLPKGPFAPGCFDWMSDFGATSTFVRVYYPTALLNKLNDPTKWFLWSTHPKYIEGFAKLTNLWGSLIRMAVWYYGGEPLVPCMWQEPPAKQKMPVIVLSHGFGATRFISSNLATELASFGFFVASIEHKDTSAAATYYYDSPESLKNDQRTWIEHVRMQLGQPNHYEIRNAQIHNRLTEIKKLLDLLQDVNAGSAENILPSAVSLREFEGILDLDKISMMGHSFGGATTLLTISNDDRIKCGVILDCWMYPIKNEPLNFKVPVLFINSQTFHIESNLQAIEKLVNNRPENRELVTIKHSTHETQTDTPHIMGYWLNWFMYKLDPETGSNINNYLTLDFLKKYIGLGDDEQEETRRRYLSMHEKDYVQGGVRYGARPINKL</sequence>
<organism evidence="6 7">
    <name type="scientific">Nesidiocoris tenuis</name>
    <dbReference type="NCBI Taxonomy" id="355587"/>
    <lineage>
        <taxon>Eukaryota</taxon>
        <taxon>Metazoa</taxon>
        <taxon>Ecdysozoa</taxon>
        <taxon>Arthropoda</taxon>
        <taxon>Hexapoda</taxon>
        <taxon>Insecta</taxon>
        <taxon>Pterygota</taxon>
        <taxon>Neoptera</taxon>
        <taxon>Paraneoptera</taxon>
        <taxon>Hemiptera</taxon>
        <taxon>Heteroptera</taxon>
        <taxon>Panheteroptera</taxon>
        <taxon>Cimicomorpha</taxon>
        <taxon>Miridae</taxon>
        <taxon>Dicyphina</taxon>
        <taxon>Nesidiocoris</taxon>
    </lineage>
</organism>
<dbReference type="SUPFAM" id="SSF53474">
    <property type="entry name" value="alpha/beta-Hydrolases"/>
    <property type="match status" value="1"/>
</dbReference>
<dbReference type="PANTHER" id="PTHR10272:SF0">
    <property type="entry name" value="PLATELET-ACTIVATING FACTOR ACETYLHYDROLASE"/>
    <property type="match status" value="1"/>
</dbReference>
<name>A0ABN7AP30_9HEMI</name>
<evidence type="ECO:0000256" key="5">
    <source>
        <dbReference type="PIRNR" id="PIRNR018169"/>
    </source>
</evidence>
<protein>
    <recommendedName>
        <fullName evidence="1 5">1-alkyl-2-acetylglycerophosphocholine esterase</fullName>
        <ecNumber evidence="1 5">3.1.1.47</ecNumber>
    </recommendedName>
</protein>
<accession>A0ABN7AP30</accession>
<proteinExistence type="predicted"/>
<dbReference type="EMBL" id="AP028911">
    <property type="protein sequence ID" value="BES92641.1"/>
    <property type="molecule type" value="Genomic_DNA"/>
</dbReference>
<evidence type="ECO:0000313" key="7">
    <source>
        <dbReference type="Proteomes" id="UP001307889"/>
    </source>
</evidence>
<keyword evidence="7" id="KW-1185">Reference proteome</keyword>
<reference evidence="6 7" key="1">
    <citation type="submission" date="2023-09" db="EMBL/GenBank/DDBJ databases">
        <title>Nesidiocoris tenuis whole genome shotgun sequence.</title>
        <authorList>
            <person name="Shibata T."/>
            <person name="Shimoda M."/>
            <person name="Kobayashi T."/>
            <person name="Uehara T."/>
        </authorList>
    </citation>
    <scope>NUCLEOTIDE SEQUENCE [LARGE SCALE GENOMIC DNA]</scope>
    <source>
        <strain evidence="6 7">Japan</strain>
    </source>
</reference>
<evidence type="ECO:0000256" key="3">
    <source>
        <dbReference type="ARBA" id="ARBA00022963"/>
    </source>
</evidence>
<dbReference type="PANTHER" id="PTHR10272">
    <property type="entry name" value="PLATELET-ACTIVATING FACTOR ACETYLHYDROLASE"/>
    <property type="match status" value="1"/>
</dbReference>
<dbReference type="InterPro" id="IPR016715">
    <property type="entry name" value="PAF_acetylhydro_eukaryote"/>
</dbReference>
<evidence type="ECO:0000256" key="4">
    <source>
        <dbReference type="ARBA" id="ARBA00023098"/>
    </source>
</evidence>
<dbReference type="Proteomes" id="UP001307889">
    <property type="component" value="Chromosome 3"/>
</dbReference>
<dbReference type="Pfam" id="PF03403">
    <property type="entry name" value="PAF-AH_p_II"/>
    <property type="match status" value="1"/>
</dbReference>
<evidence type="ECO:0000313" key="6">
    <source>
        <dbReference type="EMBL" id="BES92641.1"/>
    </source>
</evidence>
<evidence type="ECO:0000256" key="1">
    <source>
        <dbReference type="ARBA" id="ARBA00013201"/>
    </source>
</evidence>
<comment type="catalytic activity">
    <reaction evidence="5">
        <text>a 1-O-alkyl-2-acetyl-sn-glycero-3-phosphocholine + H2O = a 1-O-alkyl-sn-glycero-3-phosphocholine + acetate + H(+)</text>
        <dbReference type="Rhea" id="RHEA:17777"/>
        <dbReference type="ChEBI" id="CHEBI:15377"/>
        <dbReference type="ChEBI" id="CHEBI:15378"/>
        <dbReference type="ChEBI" id="CHEBI:30089"/>
        <dbReference type="ChEBI" id="CHEBI:30909"/>
        <dbReference type="ChEBI" id="CHEBI:36707"/>
        <dbReference type="EC" id="3.1.1.47"/>
    </reaction>
</comment>
<keyword evidence="2 5" id="KW-0378">Hydrolase</keyword>
<keyword evidence="4 5" id="KW-0443">Lipid metabolism</keyword>
<keyword evidence="3 5" id="KW-0442">Lipid degradation</keyword>
<dbReference type="Gene3D" id="3.40.50.1820">
    <property type="entry name" value="alpha/beta hydrolase"/>
    <property type="match status" value="1"/>
</dbReference>
<gene>
    <name evidence="6" type="ORF">NTJ_05450</name>
</gene>